<organism evidence="3 4">
    <name type="scientific">Streptomyces poriferorum</name>
    <dbReference type="NCBI Taxonomy" id="2798799"/>
    <lineage>
        <taxon>Bacteria</taxon>
        <taxon>Bacillati</taxon>
        <taxon>Actinomycetota</taxon>
        <taxon>Actinomycetes</taxon>
        <taxon>Kitasatosporales</taxon>
        <taxon>Streptomycetaceae</taxon>
        <taxon>Streptomyces</taxon>
    </lineage>
</organism>
<evidence type="ECO:0000313" key="3">
    <source>
        <dbReference type="EMBL" id="WLQ61485.1"/>
    </source>
</evidence>
<dbReference type="Pfam" id="PF12846">
    <property type="entry name" value="AAA_10"/>
    <property type="match status" value="1"/>
</dbReference>
<evidence type="ECO:0000313" key="4">
    <source>
        <dbReference type="Proteomes" id="UP001235744"/>
    </source>
</evidence>
<keyword evidence="3" id="KW-0067">ATP-binding</keyword>
<dbReference type="RefSeq" id="WP_306106258.1">
    <property type="nucleotide sequence ID" value="NZ_CP120988.1"/>
</dbReference>
<dbReference type="PIRSF" id="PIRSF015040">
    <property type="entry name" value="ATPase_SAG2001_prd"/>
    <property type="match status" value="1"/>
</dbReference>
<gene>
    <name evidence="3" type="ORF">P8A19_41525</name>
</gene>
<accession>A0ABY9J1L9</accession>
<keyword evidence="4" id="KW-1185">Reference proteome</keyword>
<name>A0ABY9J1L9_9ACTN</name>
<keyword evidence="3" id="KW-0547">Nucleotide-binding</keyword>
<dbReference type="InterPro" id="IPR016628">
    <property type="entry name" value="ATPase_SAG2001_prd"/>
</dbReference>
<evidence type="ECO:0000256" key="2">
    <source>
        <dbReference type="SAM" id="MobiDB-lite"/>
    </source>
</evidence>
<keyword evidence="1" id="KW-0175">Coiled coil</keyword>
<feature type="region of interest" description="Disordered" evidence="2">
    <location>
        <begin position="861"/>
        <end position="899"/>
    </location>
</feature>
<evidence type="ECO:0000256" key="1">
    <source>
        <dbReference type="SAM" id="Coils"/>
    </source>
</evidence>
<dbReference type="InterPro" id="IPR027417">
    <property type="entry name" value="P-loop_NTPase"/>
</dbReference>
<dbReference type="Gene3D" id="3.40.50.300">
    <property type="entry name" value="P-loop containing nucleotide triphosphate hydrolases"/>
    <property type="match status" value="1"/>
</dbReference>
<sequence length="899" mass="95025">MRIPFRHIAGHVVWSVSGTVWAVWNVAPVGGRYVPLRVRDELLGRVTALVRSLGGSPRLFGLAARVDPGEVAQQMVEGVEWERLPAWAETTAAGLDLLAGQEMHRRTLWLAVPLSSSGGRLDVASTASAMWSELSDHLGMRPSPVSADEVVQYTEQAHRVQAELGGGLALRPATAAEIVWMVQHAVHRGLEEPLLADAAESSLYGGRVHNGELRSPSYADLGQVRLCEGGRAVKSCQDEGSERAAKKRAGRGGQPWWRKDGASPLLRRWLQVECDAGTGYQAHLALAEIPAVRAVESADLLAQLESLDFPVDFTVDMQVIGAQRAKEQVQRKKKELLDQAEQYGAQPTGMPHSLPTAAGDLVEEDARLSRTSVEVEVQSVTVLTVWGPDPVTCDARARALVSLLSGGDYRAVRPHGMQEALFSLGLPASPRPAVVREFTQHQLSEDWAAFGALTNTGVGDPTGMMVGVDLDCGTIRPVLINLADAPQRNASASIGIVGDLGAGKSVLEKLLSSGVADRGGRAIVIDRTPIREWASFGKSAAGSRCQVIDAARAELSIDPLRVFGGSVGARYALSYLTLQLGIGPMSAAGAVLHHAVEEVASGADPSMARVLGVLAGMASGSGAAGGSRREAAGTMSDLLRIVGSNPLASMVFDPDLPPVSLEGDLGADMVVVTTAGLTLPPREAFADMEVLRQQPLEALIGRAVLYLIAAIARQAAFSDPSRFCLVAMDECYWLTSSAEGSALVHELLHDGRKHGAGCALGAHDFEELGKDAGLLAYKVLARTSDHARARRGLEFLGLDSDDEDLVRMVTTGLSPVGQVGRDGEMLLRDPRMQVGRIKVHVPPVPRIEDAIFTTPGVRPATAAAPFTKGSVPGPGAPGEDAGSRPPGVSGTPSRARGRS</sequence>
<protein>
    <submittedName>
        <fullName evidence="3">ATP-binding protein</fullName>
    </submittedName>
</protein>
<dbReference type="EMBL" id="CP120988">
    <property type="protein sequence ID" value="WLQ61485.1"/>
    <property type="molecule type" value="Genomic_DNA"/>
</dbReference>
<dbReference type="Proteomes" id="UP001235744">
    <property type="component" value="Chromosome"/>
</dbReference>
<proteinExistence type="predicted"/>
<reference evidence="3 4" key="1">
    <citation type="submission" date="2023-03" db="EMBL/GenBank/DDBJ databases">
        <title>Isolation and description of six Streptomyces strains from soil environments, able to metabolize different microbial glucans.</title>
        <authorList>
            <person name="Widen T."/>
            <person name="Larsbrink J."/>
        </authorList>
    </citation>
    <scope>NUCLEOTIDE SEQUENCE [LARGE SCALE GENOMIC DNA]</scope>
    <source>
        <strain evidence="3 4">Alt2</strain>
    </source>
</reference>
<dbReference type="GO" id="GO:0005524">
    <property type="term" value="F:ATP binding"/>
    <property type="evidence" value="ECO:0007669"/>
    <property type="project" value="UniProtKB-KW"/>
</dbReference>
<feature type="coiled-coil region" evidence="1">
    <location>
        <begin position="319"/>
        <end position="346"/>
    </location>
</feature>
<dbReference type="SUPFAM" id="SSF52540">
    <property type="entry name" value="P-loop containing nucleoside triphosphate hydrolases"/>
    <property type="match status" value="1"/>
</dbReference>